<evidence type="ECO:0000259" key="8">
    <source>
        <dbReference type="Pfam" id="PF02687"/>
    </source>
</evidence>
<evidence type="ECO:0000256" key="3">
    <source>
        <dbReference type="ARBA" id="ARBA00022692"/>
    </source>
</evidence>
<evidence type="ECO:0000256" key="6">
    <source>
        <dbReference type="ARBA" id="ARBA00038076"/>
    </source>
</evidence>
<keyword evidence="2" id="KW-1003">Cell membrane</keyword>
<dbReference type="GO" id="GO:0005886">
    <property type="term" value="C:plasma membrane"/>
    <property type="evidence" value="ECO:0007669"/>
    <property type="project" value="UniProtKB-SubCell"/>
</dbReference>
<name>A0AAU7DMU0_9BACT</name>
<proteinExistence type="inferred from homology"/>
<accession>A0AAU7DMU0</accession>
<dbReference type="InterPro" id="IPR025857">
    <property type="entry name" value="MacB_PCD"/>
</dbReference>
<feature type="domain" description="ABC3 transporter permease C-terminal" evidence="8">
    <location>
        <begin position="359"/>
        <end position="475"/>
    </location>
</feature>
<dbReference type="NCBIfam" id="NF038403">
    <property type="entry name" value="perm_prefix_1"/>
    <property type="match status" value="1"/>
</dbReference>
<keyword evidence="3 7" id="KW-0812">Transmembrane</keyword>
<feature type="transmembrane region" description="Helical" evidence="7">
    <location>
        <begin position="350"/>
        <end position="373"/>
    </location>
</feature>
<feature type="transmembrane region" description="Helical" evidence="7">
    <location>
        <begin position="498"/>
        <end position="518"/>
    </location>
</feature>
<feature type="transmembrane region" description="Helical" evidence="7">
    <location>
        <begin position="759"/>
        <end position="787"/>
    </location>
</feature>
<organism evidence="10">
    <name type="scientific">Telmatobacter sp. DSM 110680</name>
    <dbReference type="NCBI Taxonomy" id="3036704"/>
    <lineage>
        <taxon>Bacteria</taxon>
        <taxon>Pseudomonadati</taxon>
        <taxon>Acidobacteriota</taxon>
        <taxon>Terriglobia</taxon>
        <taxon>Terriglobales</taxon>
        <taxon>Acidobacteriaceae</taxon>
        <taxon>Telmatobacter</taxon>
    </lineage>
</organism>
<comment type="subcellular location">
    <subcellularLocation>
        <location evidence="1">Cell membrane</location>
        <topology evidence="1">Multi-pass membrane protein</topology>
    </subcellularLocation>
</comment>
<evidence type="ECO:0000256" key="1">
    <source>
        <dbReference type="ARBA" id="ARBA00004651"/>
    </source>
</evidence>
<protein>
    <submittedName>
        <fullName evidence="10">ABC transporter permease</fullName>
    </submittedName>
</protein>
<dbReference type="InterPro" id="IPR050250">
    <property type="entry name" value="Macrolide_Exporter_MacB"/>
</dbReference>
<dbReference type="PANTHER" id="PTHR30572:SF4">
    <property type="entry name" value="ABC TRANSPORTER PERMEASE YTRF"/>
    <property type="match status" value="1"/>
</dbReference>
<evidence type="ECO:0000256" key="5">
    <source>
        <dbReference type="ARBA" id="ARBA00023136"/>
    </source>
</evidence>
<dbReference type="InterPro" id="IPR003838">
    <property type="entry name" value="ABC3_permease_C"/>
</dbReference>
<evidence type="ECO:0000256" key="7">
    <source>
        <dbReference type="SAM" id="Phobius"/>
    </source>
</evidence>
<dbReference type="PANTHER" id="PTHR30572">
    <property type="entry name" value="MEMBRANE COMPONENT OF TRANSPORTER-RELATED"/>
    <property type="match status" value="1"/>
</dbReference>
<feature type="domain" description="MacB-like periplasmic core" evidence="9">
    <location>
        <begin position="95"/>
        <end position="316"/>
    </location>
</feature>
<feature type="transmembrane region" description="Helical" evidence="7">
    <location>
        <begin position="96"/>
        <end position="121"/>
    </location>
</feature>
<keyword evidence="4 7" id="KW-1133">Transmembrane helix</keyword>
<feature type="transmembrane region" description="Helical" evidence="7">
    <location>
        <begin position="807"/>
        <end position="831"/>
    </location>
</feature>
<comment type="similarity">
    <text evidence="6">Belongs to the ABC-4 integral membrane protein family.</text>
</comment>
<evidence type="ECO:0000313" key="10">
    <source>
        <dbReference type="EMBL" id="XBH18612.1"/>
    </source>
</evidence>
<dbReference type="Pfam" id="PF02687">
    <property type="entry name" value="FtsX"/>
    <property type="match status" value="2"/>
</dbReference>
<feature type="transmembrane region" description="Helical" evidence="7">
    <location>
        <begin position="447"/>
        <end position="468"/>
    </location>
</feature>
<feature type="domain" description="ABC3 transporter permease C-terminal" evidence="8">
    <location>
        <begin position="766"/>
        <end position="879"/>
    </location>
</feature>
<sequence length="886" mass="97104">MLDDLRYRIRALFHHTAVETELDEELRFHFDKQVEKYMRSGMTDEEAKRRTRIDFGGHEQVKEDCREARGTAFIELTLQDAKYALRQLFANKTFSLVMILTLALSIGANSAIFSVINGVLLKRLPYSQPDRLVRIFLSSREYPKFPLNPWDFLDFRARNHSFSSIAAFTRGDVQLSGDGEPVRLNAFGITSGYFRVLGLQPQIGREFDFQAEIPGNGLQVILSDRLWRTRFGADPNIIGRKVTMNMQPFTVIGVMPAGTEHPGNEYHSVAYGESVDVWWPFSFAGNPNQRGSHFIEGIGRLKDGVSQERARAEMNAIMTQIAREHGSNDSGWTVLVVPLYTELVGTSRQLLLVLLGSVGIVLLIACANAANLLMVRASARQREIAVRLAMGAQRSRVVRQLLTESLLLSLTGGALGLALAYGGVRALVALLPAGFPRAHDIHVSGPVLAFTLLVSFITGILFGLAPALQASRTDPKEGLQKSGRTSTAGRNQGRLRNALVIAEVSLASVLLIGAGLMLRTFLNLIHLNPGFQQDHLLTASLSLPHAQYKTDEQTAQFYDRLTSSLNALPGVESAGAGSDLPWTGYDENAGGFTIEGKKPPPHQEFHARYHMATAGYFSAMGIPLLEGRFFTQADKKDAPMAVIINHVMAERYWPHEDVIGKRITFADVPKKDSDWMTVVGVVGDVKDQPNSPGAEPAFWWSELQVSERDMSIAIRTRSDPRQVADGLREAVHRLDPALAVADMKLMDSVVDTSVSTPRFAFVLVGLFAALAILLAAIGAYGVIAYTVSQRSSEFGLRIALGAQRTDLLRMVMAQSAKLAVPGIIFGVLLALSLSRVTQNLIYGVSAADPAILFSVVLLVLSVALVASYVPARRASRSDPMVTLRAE</sequence>
<feature type="domain" description="MacB-like periplasmic core" evidence="9">
    <location>
        <begin position="557"/>
        <end position="728"/>
    </location>
</feature>
<dbReference type="NCBIfam" id="TIGR03434">
    <property type="entry name" value="ADOP"/>
    <property type="match status" value="1"/>
</dbReference>
<evidence type="ECO:0000256" key="4">
    <source>
        <dbReference type="ARBA" id="ARBA00022989"/>
    </source>
</evidence>
<evidence type="ECO:0000256" key="2">
    <source>
        <dbReference type="ARBA" id="ARBA00022475"/>
    </source>
</evidence>
<feature type="transmembrane region" description="Helical" evidence="7">
    <location>
        <begin position="851"/>
        <end position="871"/>
    </location>
</feature>
<feature type="transmembrane region" description="Helical" evidence="7">
    <location>
        <begin position="406"/>
        <end position="435"/>
    </location>
</feature>
<dbReference type="InterPro" id="IPR047928">
    <property type="entry name" value="Perm_prefix_1"/>
</dbReference>
<dbReference type="EMBL" id="CP121196">
    <property type="protein sequence ID" value="XBH18612.1"/>
    <property type="molecule type" value="Genomic_DNA"/>
</dbReference>
<dbReference type="GO" id="GO:0022857">
    <property type="term" value="F:transmembrane transporter activity"/>
    <property type="evidence" value="ECO:0007669"/>
    <property type="project" value="TreeGrafter"/>
</dbReference>
<dbReference type="AlphaFoldDB" id="A0AAU7DMU0"/>
<dbReference type="InterPro" id="IPR017800">
    <property type="entry name" value="ADOP"/>
</dbReference>
<reference evidence="10" key="1">
    <citation type="submission" date="2023-03" db="EMBL/GenBank/DDBJ databases">
        <title>Edaphobacter sp.</title>
        <authorList>
            <person name="Huber K.J."/>
            <person name="Papendorf J."/>
            <person name="Pilke C."/>
            <person name="Bunk B."/>
            <person name="Sproeer C."/>
            <person name="Pester M."/>
        </authorList>
    </citation>
    <scope>NUCLEOTIDE SEQUENCE</scope>
    <source>
        <strain evidence="10">DSM 110680</strain>
    </source>
</reference>
<evidence type="ECO:0000259" key="9">
    <source>
        <dbReference type="Pfam" id="PF12704"/>
    </source>
</evidence>
<gene>
    <name evidence="10" type="ORF">P8935_04575</name>
</gene>
<dbReference type="RefSeq" id="WP_348263838.1">
    <property type="nucleotide sequence ID" value="NZ_CP121196.1"/>
</dbReference>
<dbReference type="Pfam" id="PF12704">
    <property type="entry name" value="MacB_PCD"/>
    <property type="match status" value="2"/>
</dbReference>
<keyword evidence="5 7" id="KW-0472">Membrane</keyword>